<dbReference type="InterPro" id="IPR039424">
    <property type="entry name" value="SBP_5"/>
</dbReference>
<organism evidence="2 3">
    <name type="scientific">Streptomyces montanisoli</name>
    <dbReference type="NCBI Taxonomy" id="2798581"/>
    <lineage>
        <taxon>Bacteria</taxon>
        <taxon>Bacillati</taxon>
        <taxon>Actinomycetota</taxon>
        <taxon>Actinomycetes</taxon>
        <taxon>Kitasatosporales</taxon>
        <taxon>Streptomycetaceae</taxon>
        <taxon>Streptomyces</taxon>
    </lineage>
</organism>
<protein>
    <submittedName>
        <fullName evidence="2">ABC transporter substrate-binding protein</fullName>
    </submittedName>
</protein>
<dbReference type="Gene3D" id="3.90.76.10">
    <property type="entry name" value="Dipeptide-binding Protein, Domain 1"/>
    <property type="match status" value="1"/>
</dbReference>
<feature type="domain" description="Solute-binding protein family 5" evidence="1">
    <location>
        <begin position="48"/>
        <end position="419"/>
    </location>
</feature>
<name>A0A940MHN6_9ACTN</name>
<dbReference type="InterPro" id="IPR030678">
    <property type="entry name" value="Peptide/Ni-bd"/>
</dbReference>
<dbReference type="GO" id="GO:1904680">
    <property type="term" value="F:peptide transmembrane transporter activity"/>
    <property type="evidence" value="ECO:0007669"/>
    <property type="project" value="TreeGrafter"/>
</dbReference>
<dbReference type="AlphaFoldDB" id="A0A940MHN6"/>
<reference evidence="2" key="1">
    <citation type="submission" date="2021-03" db="EMBL/GenBank/DDBJ databases">
        <title>Whole genome sequence of Streptomyces bomunensis MMS17-BM035.</title>
        <authorList>
            <person name="Lee J.H."/>
        </authorList>
    </citation>
    <scope>NUCLEOTIDE SEQUENCE</scope>
    <source>
        <strain evidence="2">MMS17-BM035</strain>
    </source>
</reference>
<dbReference type="Proteomes" id="UP000670475">
    <property type="component" value="Unassembled WGS sequence"/>
</dbReference>
<dbReference type="RefSeq" id="WP_209342981.1">
    <property type="nucleotide sequence ID" value="NZ_JAGIQL010000115.1"/>
</dbReference>
<dbReference type="PANTHER" id="PTHR30290:SF83">
    <property type="entry name" value="ABC TRANSPORTER SUBSTRATE-BINDING PROTEIN"/>
    <property type="match status" value="1"/>
</dbReference>
<evidence type="ECO:0000259" key="1">
    <source>
        <dbReference type="Pfam" id="PF00496"/>
    </source>
</evidence>
<keyword evidence="3" id="KW-1185">Reference proteome</keyword>
<dbReference type="Gene3D" id="3.40.190.10">
    <property type="entry name" value="Periplasmic binding protein-like II"/>
    <property type="match status" value="1"/>
</dbReference>
<dbReference type="SUPFAM" id="SSF53850">
    <property type="entry name" value="Periplasmic binding protein-like II"/>
    <property type="match status" value="1"/>
</dbReference>
<accession>A0A940MHN6</accession>
<sequence length="511" mass="54946">MRPFAFRMALTEPTAIDPYKAQETEGILVCKALFTGLLRSGAGGRPAAATAHSWGCDPTGRTWTFRLRDDTCFGDGEPVTAHSFVRGWERALDPAANTETAYHLAGVEGFGDVRAGRTGRLAGAVAEDDLTLVVRLSQPDVQFDLKTLQPVFSPVPASAGPAVDPVFNDQPLGNGPFAMDGPWEHGKQIRLVRNPRWWGGPVALDAVHIDILDPVTGLDDEYAGFLAGRYDYARIPPGRLPEAGRHLGGAGFLEEDGAGLHYLIPFCHRPPMDSADARRAVSHAIDRQGIADRLFHGHRTPAHSLLSPWFGGAHAPAGDDDPTAFDPGAARAHALRAGLPPGSVVEFAVNTGSGHEGWTSAVAEGLREVLGWDVRLLHTDARGLVGHRTSEAATGLCRAAWACDYPTPDNMLFPLLHSSCTAPDAEGTAHGDNEGRYVNADLDAALTRARARTDPAGRDREWRLADAIATRDLALIPLWYRTDQRVYDAERLTGVAIDFDGNPTLTTVRPA</sequence>
<dbReference type="InterPro" id="IPR000914">
    <property type="entry name" value="SBP_5_dom"/>
</dbReference>
<evidence type="ECO:0000313" key="3">
    <source>
        <dbReference type="Proteomes" id="UP000670475"/>
    </source>
</evidence>
<dbReference type="EMBL" id="JAGIQL010000115">
    <property type="protein sequence ID" value="MBP0460436.1"/>
    <property type="molecule type" value="Genomic_DNA"/>
</dbReference>
<dbReference type="CDD" id="cd00995">
    <property type="entry name" value="PBP2_NikA_DppA_OppA_like"/>
    <property type="match status" value="1"/>
</dbReference>
<dbReference type="PANTHER" id="PTHR30290">
    <property type="entry name" value="PERIPLASMIC BINDING COMPONENT OF ABC TRANSPORTER"/>
    <property type="match status" value="1"/>
</dbReference>
<dbReference type="Gene3D" id="3.10.105.10">
    <property type="entry name" value="Dipeptide-binding Protein, Domain 3"/>
    <property type="match status" value="1"/>
</dbReference>
<proteinExistence type="predicted"/>
<dbReference type="GO" id="GO:0043190">
    <property type="term" value="C:ATP-binding cassette (ABC) transporter complex"/>
    <property type="evidence" value="ECO:0007669"/>
    <property type="project" value="InterPro"/>
</dbReference>
<comment type="caution">
    <text evidence="2">The sequence shown here is derived from an EMBL/GenBank/DDBJ whole genome shotgun (WGS) entry which is preliminary data.</text>
</comment>
<evidence type="ECO:0000313" key="2">
    <source>
        <dbReference type="EMBL" id="MBP0460436.1"/>
    </source>
</evidence>
<gene>
    <name evidence="2" type="ORF">JFN87_23520</name>
</gene>
<dbReference type="PIRSF" id="PIRSF002741">
    <property type="entry name" value="MppA"/>
    <property type="match status" value="1"/>
</dbReference>
<dbReference type="Pfam" id="PF00496">
    <property type="entry name" value="SBP_bac_5"/>
    <property type="match status" value="1"/>
</dbReference>
<dbReference type="GO" id="GO:0015833">
    <property type="term" value="P:peptide transport"/>
    <property type="evidence" value="ECO:0007669"/>
    <property type="project" value="TreeGrafter"/>
</dbReference>
<dbReference type="GO" id="GO:0042597">
    <property type="term" value="C:periplasmic space"/>
    <property type="evidence" value="ECO:0007669"/>
    <property type="project" value="UniProtKB-ARBA"/>
</dbReference>